<keyword evidence="9 14" id="KW-0547">Nucleotide-binding</keyword>
<dbReference type="Gene3D" id="3.40.50.300">
    <property type="entry name" value="P-loop containing nucleotide triphosphate hydrolases"/>
    <property type="match status" value="1"/>
</dbReference>
<comment type="subcellular location">
    <subcellularLocation>
        <location evidence="2 14 15">Cytoplasm</location>
    </subcellularLocation>
</comment>
<protein>
    <recommendedName>
        <fullName evidence="6 14">Pantothenate kinase</fullName>
        <ecNumber evidence="5 14">2.7.1.33</ecNumber>
    </recommendedName>
    <alternativeName>
        <fullName evidence="13 14">Pantothenic acid kinase</fullName>
    </alternativeName>
</protein>
<dbReference type="GO" id="GO:0015937">
    <property type="term" value="P:coenzyme A biosynthetic process"/>
    <property type="evidence" value="ECO:0007669"/>
    <property type="project" value="UniProtKB-UniRule"/>
</dbReference>
<evidence type="ECO:0000256" key="5">
    <source>
        <dbReference type="ARBA" id="ARBA00012102"/>
    </source>
</evidence>
<organism evidence="17 18">
    <name type="scientific">Vagococcus humatus</name>
    <dbReference type="NCBI Taxonomy" id="1889241"/>
    <lineage>
        <taxon>Bacteria</taxon>
        <taxon>Bacillati</taxon>
        <taxon>Bacillota</taxon>
        <taxon>Bacilli</taxon>
        <taxon>Lactobacillales</taxon>
        <taxon>Enterococcaceae</taxon>
        <taxon>Vagococcus</taxon>
    </lineage>
</organism>
<comment type="caution">
    <text evidence="17">The sequence shown here is derived from an EMBL/GenBank/DDBJ whole genome shotgun (WGS) entry which is preliminary data.</text>
</comment>
<comment type="catalytic activity">
    <reaction evidence="1 14 15">
        <text>(R)-pantothenate + ATP = (R)-4'-phosphopantothenate + ADP + H(+)</text>
        <dbReference type="Rhea" id="RHEA:16373"/>
        <dbReference type="ChEBI" id="CHEBI:10986"/>
        <dbReference type="ChEBI" id="CHEBI:15378"/>
        <dbReference type="ChEBI" id="CHEBI:29032"/>
        <dbReference type="ChEBI" id="CHEBI:30616"/>
        <dbReference type="ChEBI" id="CHEBI:456216"/>
        <dbReference type="EC" id="2.7.1.33"/>
    </reaction>
</comment>
<evidence type="ECO:0000256" key="3">
    <source>
        <dbReference type="ARBA" id="ARBA00005225"/>
    </source>
</evidence>
<dbReference type="RefSeq" id="WP_125943154.1">
    <property type="nucleotide sequence ID" value="NZ_PXZH01000002.1"/>
</dbReference>
<dbReference type="InterPro" id="IPR004566">
    <property type="entry name" value="PanK"/>
</dbReference>
<keyword evidence="7 14" id="KW-0963">Cytoplasm</keyword>
<evidence type="ECO:0000313" key="17">
    <source>
        <dbReference type="EMBL" id="RST89220.1"/>
    </source>
</evidence>
<evidence type="ECO:0000256" key="13">
    <source>
        <dbReference type="ARBA" id="ARBA00032866"/>
    </source>
</evidence>
<reference evidence="17 18" key="1">
    <citation type="submission" date="2018-03" db="EMBL/GenBank/DDBJ databases">
        <authorList>
            <person name="Gulvik C.A."/>
        </authorList>
    </citation>
    <scope>NUCLEOTIDE SEQUENCE [LARGE SCALE GENOMIC DNA]</scope>
    <source>
        <strain evidence="17 18">JCM 31581</strain>
    </source>
</reference>
<evidence type="ECO:0000256" key="7">
    <source>
        <dbReference type="ARBA" id="ARBA00022490"/>
    </source>
</evidence>
<evidence type="ECO:0000256" key="9">
    <source>
        <dbReference type="ARBA" id="ARBA00022741"/>
    </source>
</evidence>
<dbReference type="UniPathway" id="UPA00241">
    <property type="reaction ID" value="UER00352"/>
</dbReference>
<sequence>MENSKKYYRFSRDEWKSFYRKNGTPPLTDKELQQIKSFNDNISLQDVQDIYIPLTHLIHIYMKEYESLQLSKGLFMQSYTGESSPFIIGVAGSVAVGKSTAARLLQMIIARTFRRRNVYLVTTDGFLYPNQVLEEQGLMNRKGFPESYDMEKLINFLDEVKSGKEKVDMPVYSHEIYDIVPDTTETLVDPDIVIVEGINVLQLPSNQQIYMSDFFDFSIYIDAEPEQAEEWYLERFEALLDTAFQDKDNFYYSYATGPREEALNMAKRVWKNVNLKNLEEFILPTRNNADVIIHKTTNHRIDDIYLTKY</sequence>
<dbReference type="SUPFAM" id="SSF52540">
    <property type="entry name" value="P-loop containing nucleoside triphosphate hydrolases"/>
    <property type="match status" value="1"/>
</dbReference>
<dbReference type="HAMAP" id="MF_00215">
    <property type="entry name" value="Pantothen_kinase_1"/>
    <property type="match status" value="1"/>
</dbReference>
<dbReference type="Proteomes" id="UP000277864">
    <property type="component" value="Unassembled WGS sequence"/>
</dbReference>
<evidence type="ECO:0000256" key="8">
    <source>
        <dbReference type="ARBA" id="ARBA00022679"/>
    </source>
</evidence>
<dbReference type="OrthoDB" id="1550976at2"/>
<comment type="similarity">
    <text evidence="4 14 15">Belongs to the prokaryotic pantothenate kinase family.</text>
</comment>
<evidence type="ECO:0000259" key="16">
    <source>
        <dbReference type="Pfam" id="PF00485"/>
    </source>
</evidence>
<keyword evidence="12 14" id="KW-0173">Coenzyme A biosynthesis</keyword>
<evidence type="ECO:0000256" key="6">
    <source>
        <dbReference type="ARBA" id="ARBA00015080"/>
    </source>
</evidence>
<dbReference type="InterPro" id="IPR027417">
    <property type="entry name" value="P-loop_NTPase"/>
</dbReference>
<dbReference type="PANTHER" id="PTHR10285">
    <property type="entry name" value="URIDINE KINASE"/>
    <property type="match status" value="1"/>
</dbReference>
<dbReference type="CDD" id="cd02025">
    <property type="entry name" value="PanK"/>
    <property type="match status" value="1"/>
</dbReference>
<evidence type="ECO:0000256" key="12">
    <source>
        <dbReference type="ARBA" id="ARBA00022993"/>
    </source>
</evidence>
<keyword evidence="10 14" id="KW-0418">Kinase</keyword>
<name>A0A3R9YJI8_9ENTE</name>
<evidence type="ECO:0000256" key="11">
    <source>
        <dbReference type="ARBA" id="ARBA00022840"/>
    </source>
</evidence>
<evidence type="ECO:0000256" key="14">
    <source>
        <dbReference type="HAMAP-Rule" id="MF_00215"/>
    </source>
</evidence>
<feature type="domain" description="Phosphoribulokinase/uridine kinase" evidence="16">
    <location>
        <begin position="87"/>
        <end position="226"/>
    </location>
</feature>
<evidence type="ECO:0000313" key="18">
    <source>
        <dbReference type="Proteomes" id="UP000277864"/>
    </source>
</evidence>
<dbReference type="NCBIfam" id="TIGR00554">
    <property type="entry name" value="panK_bact"/>
    <property type="match status" value="1"/>
</dbReference>
<dbReference type="EC" id="2.7.1.33" evidence="5 14"/>
<comment type="pathway">
    <text evidence="3 14 15">Cofactor biosynthesis; coenzyme A biosynthesis; CoA from (R)-pantothenate: step 1/5.</text>
</comment>
<evidence type="ECO:0000256" key="4">
    <source>
        <dbReference type="ARBA" id="ARBA00006087"/>
    </source>
</evidence>
<keyword evidence="8 14" id="KW-0808">Transferase</keyword>
<dbReference type="GO" id="GO:0005737">
    <property type="term" value="C:cytoplasm"/>
    <property type="evidence" value="ECO:0007669"/>
    <property type="project" value="UniProtKB-SubCell"/>
</dbReference>
<dbReference type="GO" id="GO:0004594">
    <property type="term" value="F:pantothenate kinase activity"/>
    <property type="evidence" value="ECO:0007669"/>
    <property type="project" value="UniProtKB-UniRule"/>
</dbReference>
<dbReference type="GO" id="GO:0005524">
    <property type="term" value="F:ATP binding"/>
    <property type="evidence" value="ECO:0007669"/>
    <property type="project" value="UniProtKB-UniRule"/>
</dbReference>
<dbReference type="InterPro" id="IPR006083">
    <property type="entry name" value="PRK/URK"/>
</dbReference>
<proteinExistence type="inferred from homology"/>
<dbReference type="Pfam" id="PF00485">
    <property type="entry name" value="PRK"/>
    <property type="match status" value="1"/>
</dbReference>
<evidence type="ECO:0000256" key="1">
    <source>
        <dbReference type="ARBA" id="ARBA00001206"/>
    </source>
</evidence>
<gene>
    <name evidence="14" type="primary">coaA</name>
    <name evidence="17" type="ORF">C7P63_05445</name>
</gene>
<accession>A0A3R9YJI8</accession>
<keyword evidence="11 14" id="KW-0067">ATP-binding</keyword>
<evidence type="ECO:0000256" key="2">
    <source>
        <dbReference type="ARBA" id="ARBA00004496"/>
    </source>
</evidence>
<dbReference type="AlphaFoldDB" id="A0A3R9YJI8"/>
<keyword evidence="18" id="KW-1185">Reference proteome</keyword>
<evidence type="ECO:0000256" key="10">
    <source>
        <dbReference type="ARBA" id="ARBA00022777"/>
    </source>
</evidence>
<feature type="binding site" evidence="14">
    <location>
        <begin position="92"/>
        <end position="99"/>
    </location>
    <ligand>
        <name>ATP</name>
        <dbReference type="ChEBI" id="CHEBI:30616"/>
    </ligand>
</feature>
<dbReference type="PIRSF" id="PIRSF000545">
    <property type="entry name" value="Pantothenate_kin"/>
    <property type="match status" value="1"/>
</dbReference>
<evidence type="ECO:0000256" key="15">
    <source>
        <dbReference type="RuleBase" id="RU003530"/>
    </source>
</evidence>
<dbReference type="EMBL" id="PXZH01000002">
    <property type="protein sequence ID" value="RST89220.1"/>
    <property type="molecule type" value="Genomic_DNA"/>
</dbReference>